<feature type="transmembrane region" description="Helical" evidence="2">
    <location>
        <begin position="37"/>
        <end position="55"/>
    </location>
</feature>
<accession>A0ABU1FRL2</accession>
<keyword evidence="4" id="KW-1185">Reference proteome</keyword>
<gene>
    <name evidence="3" type="ORF">RH857_03915</name>
</gene>
<keyword evidence="2" id="KW-1133">Transmembrane helix</keyword>
<dbReference type="InterPro" id="IPR021414">
    <property type="entry name" value="DUF3054"/>
</dbReference>
<dbReference type="Pfam" id="PF11255">
    <property type="entry name" value="DUF3054"/>
    <property type="match status" value="1"/>
</dbReference>
<reference evidence="4" key="1">
    <citation type="submission" date="2023-07" db="EMBL/GenBank/DDBJ databases">
        <title>Description of three actinobacteria isolated from air of manufacturing shop in a pharmaceutical factory.</title>
        <authorList>
            <person name="Zhang D.-F."/>
        </authorList>
    </citation>
    <scope>NUCLEOTIDE SEQUENCE [LARGE SCALE GENOMIC DNA]</scope>
    <source>
        <strain evidence="4">CCTCC AB 207010</strain>
    </source>
</reference>
<name>A0ABU1FRL2_9MICC</name>
<comment type="caution">
    <text evidence="3">The sequence shown here is derived from an EMBL/GenBank/DDBJ whole genome shotgun (WGS) entry which is preliminary data.</text>
</comment>
<organism evidence="3 4">
    <name type="scientific">Nesterenkonia flava</name>
    <dbReference type="NCBI Taxonomy" id="469799"/>
    <lineage>
        <taxon>Bacteria</taxon>
        <taxon>Bacillati</taxon>
        <taxon>Actinomycetota</taxon>
        <taxon>Actinomycetes</taxon>
        <taxon>Micrococcales</taxon>
        <taxon>Micrococcaceae</taxon>
        <taxon>Nesterenkonia</taxon>
    </lineage>
</organism>
<feature type="region of interest" description="Disordered" evidence="1">
    <location>
        <begin position="1"/>
        <end position="25"/>
    </location>
</feature>
<keyword evidence="2" id="KW-0472">Membrane</keyword>
<evidence type="ECO:0000313" key="3">
    <source>
        <dbReference type="EMBL" id="MDR5711285.1"/>
    </source>
</evidence>
<sequence>MADDTIRTAAPSSHGSSPADAPKALGRSGALREHHSWGLTLGLFAVDAVLVLSFAAAGNRSHETGLSPADVLSTAWPFLVGLALSWCLTRSFLRPHSLWPQGVFTVVGTVALGMILRVAFTDGGVQVSFVMVATLVLSVLLLGRRLLSGIIARRARL</sequence>
<dbReference type="Proteomes" id="UP001260872">
    <property type="component" value="Unassembled WGS sequence"/>
</dbReference>
<feature type="transmembrane region" description="Helical" evidence="2">
    <location>
        <begin position="102"/>
        <end position="120"/>
    </location>
</feature>
<evidence type="ECO:0000256" key="2">
    <source>
        <dbReference type="SAM" id="Phobius"/>
    </source>
</evidence>
<feature type="transmembrane region" description="Helical" evidence="2">
    <location>
        <begin position="75"/>
        <end position="93"/>
    </location>
</feature>
<protein>
    <submittedName>
        <fullName evidence="3">DUF3054 domain-containing protein</fullName>
    </submittedName>
</protein>
<evidence type="ECO:0000313" key="4">
    <source>
        <dbReference type="Proteomes" id="UP001260872"/>
    </source>
</evidence>
<keyword evidence="2" id="KW-0812">Transmembrane</keyword>
<dbReference type="EMBL" id="JAVKGT010000007">
    <property type="protein sequence ID" value="MDR5711285.1"/>
    <property type="molecule type" value="Genomic_DNA"/>
</dbReference>
<proteinExistence type="predicted"/>
<dbReference type="RefSeq" id="WP_310536670.1">
    <property type="nucleotide sequence ID" value="NZ_BAAAOC010000010.1"/>
</dbReference>
<feature type="transmembrane region" description="Helical" evidence="2">
    <location>
        <begin position="126"/>
        <end position="147"/>
    </location>
</feature>
<evidence type="ECO:0000256" key="1">
    <source>
        <dbReference type="SAM" id="MobiDB-lite"/>
    </source>
</evidence>